<dbReference type="OrthoDB" id="9813951at2"/>
<dbReference type="Pfam" id="PF00460">
    <property type="entry name" value="Flg_bb_rod"/>
    <property type="match status" value="1"/>
</dbReference>
<evidence type="ECO:0000259" key="8">
    <source>
        <dbReference type="Pfam" id="PF06429"/>
    </source>
</evidence>
<evidence type="ECO:0000256" key="1">
    <source>
        <dbReference type="ARBA" id="ARBA00004117"/>
    </source>
</evidence>
<dbReference type="InterPro" id="IPR010930">
    <property type="entry name" value="Flg_bb/hook_C_dom"/>
</dbReference>
<evidence type="ECO:0000256" key="6">
    <source>
        <dbReference type="RuleBase" id="RU362062"/>
    </source>
</evidence>
<comment type="subunit">
    <text evidence="5 6">The basal body constitutes a major portion of the flagellar organelle and consists of four rings (L,P,S, and M) mounted on a central rod. The rod consists of about 26 subunits of FlgG in the distal portion, and FlgB, FlgC and FlgF are thought to build up the proximal portion of the rod with about 6 subunits each.</text>
</comment>
<dbReference type="AlphaFoldDB" id="A0A964T229"/>
<dbReference type="PANTHER" id="PTHR30435">
    <property type="entry name" value="FLAGELLAR PROTEIN"/>
    <property type="match status" value="1"/>
</dbReference>
<dbReference type="InterPro" id="IPR006299">
    <property type="entry name" value="FlgC"/>
</dbReference>
<dbReference type="Proteomes" id="UP000773614">
    <property type="component" value="Unassembled WGS sequence"/>
</dbReference>
<comment type="subcellular location">
    <subcellularLocation>
        <location evidence="1 6">Bacterial flagellum basal body</location>
    </subcellularLocation>
</comment>
<protein>
    <recommendedName>
        <fullName evidence="3 6">Flagellar basal-body rod protein FlgC</fullName>
    </recommendedName>
</protein>
<reference evidence="9" key="1">
    <citation type="submission" date="2019-03" db="EMBL/GenBank/DDBJ databases">
        <title>Afifella sp. nov., isolated from activated sludge.</title>
        <authorList>
            <person name="Li Q."/>
            <person name="Liu Y."/>
        </authorList>
    </citation>
    <scope>NUCLEOTIDE SEQUENCE</scope>
    <source>
        <strain evidence="9">L72</strain>
    </source>
</reference>
<evidence type="ECO:0000256" key="4">
    <source>
        <dbReference type="ARBA" id="ARBA00023143"/>
    </source>
</evidence>
<evidence type="ECO:0000256" key="3">
    <source>
        <dbReference type="ARBA" id="ARBA00017941"/>
    </source>
</evidence>
<name>A0A964T229_9HYPH</name>
<dbReference type="EMBL" id="SPKJ01000008">
    <property type="protein sequence ID" value="MYZ46981.1"/>
    <property type="molecule type" value="Genomic_DNA"/>
</dbReference>
<evidence type="ECO:0000313" key="10">
    <source>
        <dbReference type="Proteomes" id="UP000773614"/>
    </source>
</evidence>
<dbReference type="Pfam" id="PF06429">
    <property type="entry name" value="Flg_bbr_C"/>
    <property type="match status" value="1"/>
</dbReference>
<gene>
    <name evidence="9" type="primary">flgC</name>
    <name evidence="9" type="ORF">E4O86_04555</name>
</gene>
<keyword evidence="9" id="KW-0969">Cilium</keyword>
<sequence>MSALDPLQAALRISGSGLAAQSTRLRVVSENLANAQSTGSAPGADPYARKTVTFAEELDRAAEVELVRVDRIGVDRAPFRMEFDPGHPAADAAGFVKFPNVNVLVEMADMREATRTYEANLQMIQQAREMISRTIDLLRPT</sequence>
<keyword evidence="9" id="KW-0282">Flagellum</keyword>
<evidence type="ECO:0000256" key="2">
    <source>
        <dbReference type="ARBA" id="ARBA00009677"/>
    </source>
</evidence>
<feature type="domain" description="Flagellar basal-body/hook protein C-terminal" evidence="8">
    <location>
        <begin position="93"/>
        <end position="137"/>
    </location>
</feature>
<comment type="caution">
    <text evidence="9">The sequence shown here is derived from an EMBL/GenBank/DDBJ whole genome shotgun (WGS) entry which is preliminary data.</text>
</comment>
<organism evidence="9 10">
    <name type="scientific">Propylenella binzhouense</name>
    <dbReference type="NCBI Taxonomy" id="2555902"/>
    <lineage>
        <taxon>Bacteria</taxon>
        <taxon>Pseudomonadati</taxon>
        <taxon>Pseudomonadota</taxon>
        <taxon>Alphaproteobacteria</taxon>
        <taxon>Hyphomicrobiales</taxon>
        <taxon>Propylenellaceae</taxon>
        <taxon>Propylenella</taxon>
    </lineage>
</organism>
<accession>A0A964T229</accession>
<evidence type="ECO:0000259" key="7">
    <source>
        <dbReference type="Pfam" id="PF00460"/>
    </source>
</evidence>
<dbReference type="NCBIfam" id="TIGR01395">
    <property type="entry name" value="FlgC"/>
    <property type="match status" value="1"/>
</dbReference>
<comment type="similarity">
    <text evidence="2">Belongs to the flagella basal body rod proteins family.</text>
</comment>
<dbReference type="RefSeq" id="WP_161139325.1">
    <property type="nucleotide sequence ID" value="NZ_SPKJ01000008.1"/>
</dbReference>
<keyword evidence="4 6" id="KW-0975">Bacterial flagellum</keyword>
<dbReference type="GO" id="GO:0071978">
    <property type="term" value="P:bacterial-type flagellum-dependent swarming motility"/>
    <property type="evidence" value="ECO:0007669"/>
    <property type="project" value="TreeGrafter"/>
</dbReference>
<proteinExistence type="inferred from homology"/>
<evidence type="ECO:0000256" key="5">
    <source>
        <dbReference type="ARBA" id="ARBA00025933"/>
    </source>
</evidence>
<evidence type="ECO:0000313" key="9">
    <source>
        <dbReference type="EMBL" id="MYZ46981.1"/>
    </source>
</evidence>
<keyword evidence="10" id="KW-1185">Reference proteome</keyword>
<keyword evidence="9" id="KW-0966">Cell projection</keyword>
<feature type="domain" description="Flagellar basal body rod protein N-terminal" evidence="7">
    <location>
        <begin position="11"/>
        <end position="38"/>
    </location>
</feature>
<dbReference type="InterPro" id="IPR001444">
    <property type="entry name" value="Flag_bb_rod_N"/>
</dbReference>
<dbReference type="GO" id="GO:0030694">
    <property type="term" value="C:bacterial-type flagellum basal body, rod"/>
    <property type="evidence" value="ECO:0007669"/>
    <property type="project" value="UniProtKB-UniRule"/>
</dbReference>
<dbReference type="PANTHER" id="PTHR30435:SF2">
    <property type="entry name" value="FLAGELLAR BASAL-BODY ROD PROTEIN FLGC"/>
    <property type="match status" value="1"/>
</dbReference>